<evidence type="ECO:0000256" key="4">
    <source>
        <dbReference type="ARBA" id="ARBA00022999"/>
    </source>
</evidence>
<evidence type="ECO:0000259" key="6">
    <source>
        <dbReference type="PROSITE" id="PS50001"/>
    </source>
</evidence>
<dbReference type="PROSITE" id="PS50225">
    <property type="entry name" value="SOCS"/>
    <property type="match status" value="1"/>
</dbReference>
<accession>A0ABM1C1E0</accession>
<feature type="domain" description="SOCS box" evidence="7">
    <location>
        <begin position="203"/>
        <end position="263"/>
    </location>
</feature>
<name>A0ABM1C1E0_LIMPO</name>
<keyword evidence="2" id="KW-0734">Signal transduction inhibitor</keyword>
<evidence type="ECO:0000313" key="8">
    <source>
        <dbReference type="Proteomes" id="UP000694941"/>
    </source>
</evidence>
<keyword evidence="4 5" id="KW-0727">SH2 domain</keyword>
<proteinExistence type="predicted"/>
<dbReference type="PANTHER" id="PTHR10155">
    <property type="entry name" value="PHOSPHATIDYLINOSITOL 3-KINASE REGULATORY SUBUNIT"/>
    <property type="match status" value="1"/>
</dbReference>
<evidence type="ECO:0000259" key="7">
    <source>
        <dbReference type="PROSITE" id="PS50225"/>
    </source>
</evidence>
<dbReference type="SMART" id="SM00252">
    <property type="entry name" value="SH2"/>
    <property type="match status" value="1"/>
</dbReference>
<dbReference type="Gene3D" id="3.30.505.10">
    <property type="entry name" value="SH2 domain"/>
    <property type="match status" value="1"/>
</dbReference>
<keyword evidence="1" id="KW-0341">Growth regulation</keyword>
<keyword evidence="8" id="KW-1185">Reference proteome</keyword>
<gene>
    <name evidence="9" type="primary">LOC106476430</name>
</gene>
<dbReference type="PANTHER" id="PTHR10155:SF16">
    <property type="entry name" value="SUPPRESSOR OF CYTOKINE SIGNALING 2"/>
    <property type="match status" value="1"/>
</dbReference>
<evidence type="ECO:0000256" key="5">
    <source>
        <dbReference type="PROSITE-ProRule" id="PRU00191"/>
    </source>
</evidence>
<dbReference type="SMART" id="SM00253">
    <property type="entry name" value="SOCS"/>
    <property type="match status" value="1"/>
</dbReference>
<keyword evidence="3" id="KW-0833">Ubl conjugation pathway</keyword>
<dbReference type="InterPro" id="IPR000980">
    <property type="entry name" value="SH2"/>
</dbReference>
<feature type="domain" description="SH2" evidence="6">
    <location>
        <begin position="96"/>
        <end position="208"/>
    </location>
</feature>
<dbReference type="CDD" id="cd09923">
    <property type="entry name" value="SH2_SOCS_family"/>
    <property type="match status" value="1"/>
</dbReference>
<evidence type="ECO:0000256" key="2">
    <source>
        <dbReference type="ARBA" id="ARBA00022700"/>
    </source>
</evidence>
<dbReference type="Pfam" id="PF07525">
    <property type="entry name" value="SOCS_box"/>
    <property type="match status" value="1"/>
</dbReference>
<dbReference type="Pfam" id="PF00017">
    <property type="entry name" value="SH2"/>
    <property type="match status" value="1"/>
</dbReference>
<dbReference type="GeneID" id="106476430"/>
<sequence length="264" mass="30008">MLTKHVDPAQHRQSLVLIRACTGTELMFELPSVGEKGRSSENGHQGDDVFSTSILATVPAEVATYKTSTEGHVTLRFHDDFQCVKETIQKLKTCGYYYESLSWQQASNILQNKQVGTFLLRDSANPRFLFAVSVQTERGPTSVRIHYSHGQFRLDCPDSLVPCMPLFECVLQLVEYFVRLSQSVKAAFCVWLDDSGQQDVRVRLYRPLYKHVLSLQHLCRLTVNQRLQARADPALGSWLVDDSIGTLELPKPVKAYLRSYPYLH</sequence>
<organism evidence="8 9">
    <name type="scientific">Limulus polyphemus</name>
    <name type="common">Atlantic horseshoe crab</name>
    <dbReference type="NCBI Taxonomy" id="6850"/>
    <lineage>
        <taxon>Eukaryota</taxon>
        <taxon>Metazoa</taxon>
        <taxon>Ecdysozoa</taxon>
        <taxon>Arthropoda</taxon>
        <taxon>Chelicerata</taxon>
        <taxon>Merostomata</taxon>
        <taxon>Xiphosura</taxon>
        <taxon>Limulidae</taxon>
        <taxon>Limulus</taxon>
    </lineage>
</organism>
<dbReference type="RefSeq" id="XP_013792544.1">
    <property type="nucleotide sequence ID" value="XM_013937090.2"/>
</dbReference>
<evidence type="ECO:0000256" key="3">
    <source>
        <dbReference type="ARBA" id="ARBA00022786"/>
    </source>
</evidence>
<dbReference type="SUPFAM" id="SSF55550">
    <property type="entry name" value="SH2 domain"/>
    <property type="match status" value="1"/>
</dbReference>
<protein>
    <submittedName>
        <fullName evidence="9">Suppressor of cytokine signaling 2-like</fullName>
    </submittedName>
</protein>
<dbReference type="Proteomes" id="UP000694941">
    <property type="component" value="Unplaced"/>
</dbReference>
<evidence type="ECO:0000256" key="1">
    <source>
        <dbReference type="ARBA" id="ARBA00022604"/>
    </source>
</evidence>
<dbReference type="SMART" id="SM00969">
    <property type="entry name" value="SOCS_box"/>
    <property type="match status" value="1"/>
</dbReference>
<dbReference type="PROSITE" id="PS50001">
    <property type="entry name" value="SH2"/>
    <property type="match status" value="1"/>
</dbReference>
<dbReference type="InterPro" id="IPR036860">
    <property type="entry name" value="SH2_dom_sf"/>
</dbReference>
<evidence type="ECO:0000313" key="9">
    <source>
        <dbReference type="RefSeq" id="XP_013792544.1"/>
    </source>
</evidence>
<dbReference type="SUPFAM" id="SSF158235">
    <property type="entry name" value="SOCS box-like"/>
    <property type="match status" value="1"/>
</dbReference>
<dbReference type="InterPro" id="IPR001496">
    <property type="entry name" value="SOCS_box"/>
</dbReference>
<reference evidence="9" key="1">
    <citation type="submission" date="2025-08" db="UniProtKB">
        <authorList>
            <consortium name="RefSeq"/>
        </authorList>
    </citation>
    <scope>IDENTIFICATION</scope>
    <source>
        <tissue evidence="9">Muscle</tissue>
    </source>
</reference>
<dbReference type="InterPro" id="IPR036036">
    <property type="entry name" value="SOCS_box-like_dom_sf"/>
</dbReference>